<comment type="caution">
    <text evidence="1">The sequence shown here is derived from an EMBL/GenBank/DDBJ whole genome shotgun (WGS) entry which is preliminary data.</text>
</comment>
<reference evidence="1" key="1">
    <citation type="submission" date="2022-12" db="EMBL/GenBank/DDBJ databases">
        <title>Development of a Multilocus Sequence Typing Scheme for Bacteroides fragilis Based on Whole Genome Sequencing Data and Clinical Application.</title>
        <authorList>
            <person name="Nielsen F.D."/>
            <person name="Justesen U.S."/>
        </authorList>
    </citation>
    <scope>NUCLEOTIDE SEQUENCE</scope>
    <source>
        <strain evidence="1">BF_AM_ODE_DK_2015_4</strain>
    </source>
</reference>
<accession>A0A9Q4JF08</accession>
<dbReference type="EMBL" id="JAPTZU010000003">
    <property type="protein sequence ID" value="MCZ2687282.1"/>
    <property type="molecule type" value="Genomic_DNA"/>
</dbReference>
<proteinExistence type="predicted"/>
<protein>
    <submittedName>
        <fullName evidence="1">Uncharacterized protein</fullName>
    </submittedName>
</protein>
<dbReference type="AlphaFoldDB" id="A0A9Q4JF08"/>
<gene>
    <name evidence="1" type="ORF">O1433_07195</name>
</gene>
<evidence type="ECO:0000313" key="1">
    <source>
        <dbReference type="EMBL" id="MCZ2687282.1"/>
    </source>
</evidence>
<dbReference type="RefSeq" id="WP_269096214.1">
    <property type="nucleotide sequence ID" value="NZ_JAPTZU010000003.1"/>
</dbReference>
<dbReference type="Proteomes" id="UP001079672">
    <property type="component" value="Unassembled WGS sequence"/>
</dbReference>
<organism evidence="1 2">
    <name type="scientific">Bacteroides fragilis</name>
    <dbReference type="NCBI Taxonomy" id="817"/>
    <lineage>
        <taxon>Bacteria</taxon>
        <taxon>Pseudomonadati</taxon>
        <taxon>Bacteroidota</taxon>
        <taxon>Bacteroidia</taxon>
        <taxon>Bacteroidales</taxon>
        <taxon>Bacteroidaceae</taxon>
        <taxon>Bacteroides</taxon>
    </lineage>
</organism>
<sequence>MVPPFFMHLTERRTYSPQLKPPKTVAILPNASCISSKCLLHFSKTPALLVSDRGSIPKSTSLLSTPPLLLLIIYKATLDKKQEMVNDITFVRYHKNIESMKHILFTLALASVAGMVDRTEQSSHVTSGVKP</sequence>
<name>A0A9Q4JF08_BACFG</name>
<evidence type="ECO:0000313" key="2">
    <source>
        <dbReference type="Proteomes" id="UP001079672"/>
    </source>
</evidence>